<dbReference type="InterPro" id="IPR013517">
    <property type="entry name" value="FG-GAP"/>
</dbReference>
<dbReference type="InterPro" id="IPR011519">
    <property type="entry name" value="UnbV_ASPIC"/>
</dbReference>
<evidence type="ECO:0000256" key="3">
    <source>
        <dbReference type="ARBA" id="ARBA00022723"/>
    </source>
</evidence>
<evidence type="ECO:0000313" key="10">
    <source>
        <dbReference type="EMBL" id="MCP1726921.1"/>
    </source>
</evidence>
<evidence type="ECO:0000256" key="5">
    <source>
        <dbReference type="ARBA" id="ARBA00023002"/>
    </source>
</evidence>
<dbReference type="PROSITE" id="PS51007">
    <property type="entry name" value="CYTC"/>
    <property type="match status" value="1"/>
</dbReference>
<sequence length="1104" mass="121749">MHYWIFLGGSAVRPLALICFFLSGFLIGCSQDDIDSAVEPVRDSDRESVDDDNDDSLQELADLVRQLSNERGLTGDAAPGSGAVTPDNDSLVKLGQLLFFSTSLSGMKDVACASCHHPELAMGDGLSLSIGTGAKVPHHLGKGRSLLPERDLDPREDSGPNVPRNSQTIFNVSLYNRSLFHDGRLFVIDEEEKPGGEGQQFQTPESGNLVHMGDGENLLEVQALFPLVNNREMRAFSHPEMVPEDYRTMLVERLRDSDPSSELSWHSRFEAAFPETDDPINLGNIQRALAAYQASLLFVDNPWSEFLRFEEEDDVVLSEEELRGAWLFLAGSDQGGMACYACHSGDRFTNESFFNVGFPQIGRGQRQGGVDRGRWGVTQDPSDHFRFRVPSLLNIEVRAPYGHSGSFATLEDLVLWHSDPEYWHNQLDRFLLELPQFHGGRVLTLYPNARRLTEEVIEHETFQEALEKLPESPPTNEQVDDLVSFLETLTDPCVEDAACLSPWTPDLDEDPDGQLLVKGETHGGNLWADDSTDPSYPDFIALDHPSRPARDTFPDVVSCSDGMSSALNHNEERFVHREDLNLDDQHGFSAEGWVADGQSGIEMRMFSGGISAAYINTDCWPDLIFTGGEDSGLLFYENLGGQNGFSRSEKLSGMDRRDFSFFTNVSLMDLNGDFYQELLVSNISPDEGVPVLGMNEHENYQEIARLPMSRSTWGLAFSDFEQTGYPGFFMAHWSGGADGLAPALWVNEGGDQLLPSDEAGGTSSAYLDQNFNFAPIFSDLTGNAIPDLLIASDFGTSSVLMNSPESETTFVNVTDGDVITDENGMGAVVGDFQNNGKLDWFVTSIFDRVEDPIGNWGTSGNRLYRNVSQNGGLEFEDVTEESGVRKGGWGWGACAADFNNNGFLDIFHVNGFGRLPASVYASEWYEYITGGRFMDNPPVLFMNNGDGTFEEKAIEWNLDVASQGTGVACLDYDRDGDVDIVLVDNSSGIQFFENQVGHGAGARFLNVRLVGQPPNTHALGAKVEVSADVGNGHGFQRQMRESMAHSSFNGQNLPNMHFGMGEAEMAEIRVMWPDGEEQICSDVPVNQFLVIDQRESGCPHSSMD</sequence>
<evidence type="ECO:0000256" key="6">
    <source>
        <dbReference type="ARBA" id="ARBA00023004"/>
    </source>
</evidence>
<dbReference type="Gene3D" id="1.10.760.10">
    <property type="entry name" value="Cytochrome c-like domain"/>
    <property type="match status" value="2"/>
</dbReference>
<feature type="region of interest" description="Disordered" evidence="8">
    <location>
        <begin position="139"/>
        <end position="165"/>
    </location>
</feature>
<evidence type="ECO:0000256" key="7">
    <source>
        <dbReference type="PROSITE-ProRule" id="PRU00433"/>
    </source>
</evidence>
<keyword evidence="3 7" id="KW-0479">Metal-binding</keyword>
<dbReference type="Pfam" id="PF03150">
    <property type="entry name" value="CCP_MauG"/>
    <property type="match status" value="1"/>
</dbReference>
<evidence type="ECO:0000256" key="2">
    <source>
        <dbReference type="ARBA" id="ARBA00022617"/>
    </source>
</evidence>
<protein>
    <submittedName>
        <fullName evidence="10">Cytochrome c peroxidase</fullName>
    </submittedName>
</protein>
<dbReference type="PANTHER" id="PTHR30600">
    <property type="entry name" value="CYTOCHROME C PEROXIDASE-RELATED"/>
    <property type="match status" value="1"/>
</dbReference>
<dbReference type="PANTHER" id="PTHR30600:SF9">
    <property type="entry name" value="BLR7738 PROTEIN"/>
    <property type="match status" value="1"/>
</dbReference>
<evidence type="ECO:0000259" key="9">
    <source>
        <dbReference type="PROSITE" id="PS51007"/>
    </source>
</evidence>
<dbReference type="InterPro" id="IPR004852">
    <property type="entry name" value="Di-haem_cyt_c_peroxidsae"/>
</dbReference>
<dbReference type="SUPFAM" id="SSF69318">
    <property type="entry name" value="Integrin alpha N-terminal domain"/>
    <property type="match status" value="1"/>
</dbReference>
<dbReference type="SUPFAM" id="SSF46626">
    <property type="entry name" value="Cytochrome c"/>
    <property type="match status" value="2"/>
</dbReference>
<dbReference type="RefSeq" id="WP_253445974.1">
    <property type="nucleotide sequence ID" value="NZ_JALJYF010000001.1"/>
</dbReference>
<dbReference type="InterPro" id="IPR028994">
    <property type="entry name" value="Integrin_alpha_N"/>
</dbReference>
<dbReference type="InterPro" id="IPR051395">
    <property type="entry name" value="Cytochrome_c_Peroxidase/MauG"/>
</dbReference>
<comment type="subcellular location">
    <subcellularLocation>
        <location evidence="1">Cell envelope</location>
    </subcellularLocation>
</comment>
<dbReference type="Pfam" id="PF07593">
    <property type="entry name" value="UnbV_ASPIC"/>
    <property type="match status" value="1"/>
</dbReference>
<keyword evidence="5" id="KW-0560">Oxidoreductase</keyword>
<dbReference type="Gene3D" id="2.130.10.130">
    <property type="entry name" value="Integrin alpha, N-terminal"/>
    <property type="match status" value="1"/>
</dbReference>
<dbReference type="InterPro" id="IPR009056">
    <property type="entry name" value="Cyt_c-like_dom"/>
</dbReference>
<evidence type="ECO:0000256" key="8">
    <source>
        <dbReference type="SAM" id="MobiDB-lite"/>
    </source>
</evidence>
<proteinExistence type="predicted"/>
<evidence type="ECO:0000256" key="1">
    <source>
        <dbReference type="ARBA" id="ARBA00004196"/>
    </source>
</evidence>
<keyword evidence="6 7" id="KW-0408">Iron</keyword>
<gene>
    <name evidence="10" type="ORF">J2T60_000886</name>
</gene>
<dbReference type="Proteomes" id="UP001523550">
    <property type="component" value="Unassembled WGS sequence"/>
</dbReference>
<dbReference type="InterPro" id="IPR036909">
    <property type="entry name" value="Cyt_c-like_dom_sf"/>
</dbReference>
<name>A0ABT1G6K6_9GAMM</name>
<dbReference type="GO" id="GO:0004601">
    <property type="term" value="F:peroxidase activity"/>
    <property type="evidence" value="ECO:0007669"/>
    <property type="project" value="UniProtKB-KW"/>
</dbReference>
<keyword evidence="10" id="KW-0575">Peroxidase</keyword>
<evidence type="ECO:0000313" key="11">
    <source>
        <dbReference type="Proteomes" id="UP001523550"/>
    </source>
</evidence>
<accession>A0ABT1G6K6</accession>
<dbReference type="Pfam" id="PF13517">
    <property type="entry name" value="FG-GAP_3"/>
    <property type="match status" value="1"/>
</dbReference>
<keyword evidence="11" id="KW-1185">Reference proteome</keyword>
<evidence type="ECO:0000256" key="4">
    <source>
        <dbReference type="ARBA" id="ARBA00022729"/>
    </source>
</evidence>
<feature type="domain" description="Cytochrome c" evidence="9">
    <location>
        <begin position="319"/>
        <end position="490"/>
    </location>
</feature>
<feature type="compositionally biased region" description="Basic and acidic residues" evidence="8">
    <location>
        <begin position="147"/>
        <end position="158"/>
    </location>
</feature>
<comment type="caution">
    <text evidence="10">The sequence shown here is derived from an EMBL/GenBank/DDBJ whole genome shotgun (WGS) entry which is preliminary data.</text>
</comment>
<organism evidence="10 11">
    <name type="scientific">Natronospira proteinivora</name>
    <dbReference type="NCBI Taxonomy" id="1807133"/>
    <lineage>
        <taxon>Bacteria</taxon>
        <taxon>Pseudomonadati</taxon>
        <taxon>Pseudomonadota</taxon>
        <taxon>Gammaproteobacteria</taxon>
        <taxon>Natronospirales</taxon>
        <taxon>Natronospiraceae</taxon>
        <taxon>Natronospira</taxon>
    </lineage>
</organism>
<keyword evidence="4" id="KW-0732">Signal</keyword>
<dbReference type="EMBL" id="JALJYF010000001">
    <property type="protein sequence ID" value="MCP1726921.1"/>
    <property type="molecule type" value="Genomic_DNA"/>
</dbReference>
<reference evidence="10 11" key="1">
    <citation type="submission" date="2022-03" db="EMBL/GenBank/DDBJ databases">
        <title>Genomic Encyclopedia of Type Strains, Phase III (KMG-III): the genomes of soil and plant-associated and newly described type strains.</title>
        <authorList>
            <person name="Whitman W."/>
        </authorList>
    </citation>
    <scope>NUCLEOTIDE SEQUENCE [LARGE SCALE GENOMIC DNA]</scope>
    <source>
        <strain evidence="10 11">BSker1</strain>
    </source>
</reference>
<keyword evidence="2 7" id="KW-0349">Heme</keyword>